<accession>A0A2T0WTS6</accession>
<keyword evidence="3" id="KW-1185">Reference proteome</keyword>
<dbReference type="InterPro" id="IPR010921">
    <property type="entry name" value="Trp_repressor/repl_initiator"/>
</dbReference>
<gene>
    <name evidence="2" type="ORF">CLV74_10582</name>
</gene>
<comment type="caution">
    <text evidence="2">The sequence shown here is derived from an EMBL/GenBank/DDBJ whole genome shotgun (WGS) entry which is preliminary data.</text>
</comment>
<reference evidence="2 3" key="1">
    <citation type="submission" date="2018-03" db="EMBL/GenBank/DDBJ databases">
        <title>Genomic Encyclopedia of Archaeal and Bacterial Type Strains, Phase II (KMG-II): from individual species to whole genera.</title>
        <authorList>
            <person name="Goeker M."/>
        </authorList>
    </citation>
    <scope>NUCLEOTIDE SEQUENCE [LARGE SCALE GENOMIC DNA]</scope>
    <source>
        <strain evidence="2 3">DSM 100212</strain>
    </source>
</reference>
<evidence type="ECO:0000313" key="3">
    <source>
        <dbReference type="Proteomes" id="UP000238392"/>
    </source>
</evidence>
<evidence type="ECO:0000256" key="1">
    <source>
        <dbReference type="SAM" id="MobiDB-lite"/>
    </source>
</evidence>
<dbReference type="OrthoDB" id="9796775at2"/>
<dbReference type="Pfam" id="PF06627">
    <property type="entry name" value="DUF1153"/>
    <property type="match status" value="1"/>
</dbReference>
<feature type="compositionally biased region" description="Polar residues" evidence="1">
    <location>
        <begin position="80"/>
        <end position="90"/>
    </location>
</feature>
<dbReference type="SUPFAM" id="SSF48295">
    <property type="entry name" value="TrpR-like"/>
    <property type="match status" value="1"/>
</dbReference>
<protein>
    <submittedName>
        <fullName evidence="2">Uncharacterized protein DUF1153</fullName>
    </submittedName>
</protein>
<dbReference type="Proteomes" id="UP000238392">
    <property type="component" value="Unassembled WGS sequence"/>
</dbReference>
<dbReference type="InterPro" id="IPR009534">
    <property type="entry name" value="DUF1153"/>
</dbReference>
<dbReference type="AlphaFoldDB" id="A0A2T0WTS6"/>
<dbReference type="EMBL" id="PVTQ01000005">
    <property type="protein sequence ID" value="PRY90103.1"/>
    <property type="molecule type" value="Genomic_DNA"/>
</dbReference>
<dbReference type="RefSeq" id="WP_106264223.1">
    <property type="nucleotide sequence ID" value="NZ_PVTQ01000005.1"/>
</dbReference>
<proteinExistence type="predicted"/>
<feature type="region of interest" description="Disordered" evidence="1">
    <location>
        <begin position="80"/>
        <end position="100"/>
    </location>
</feature>
<dbReference type="GO" id="GO:0043565">
    <property type="term" value="F:sequence-specific DNA binding"/>
    <property type="evidence" value="ECO:0007669"/>
    <property type="project" value="InterPro"/>
</dbReference>
<organism evidence="2 3">
    <name type="scientific">Donghicola tyrosinivorans</name>
    <dbReference type="NCBI Taxonomy" id="1652492"/>
    <lineage>
        <taxon>Bacteria</taxon>
        <taxon>Pseudomonadati</taxon>
        <taxon>Pseudomonadota</taxon>
        <taxon>Alphaproteobacteria</taxon>
        <taxon>Rhodobacterales</taxon>
        <taxon>Roseobacteraceae</taxon>
        <taxon>Donghicola</taxon>
    </lineage>
</organism>
<sequence length="100" mass="11290">MFLKRIDGVRAVTLPNGRVLSQVDLPAPDTTRWVASRKEAVVLAVRHGLVSRETALDRYDLSEEEFLSWDSAHKCHGSQALKSTSLQNYRQPARENGRND</sequence>
<dbReference type="InterPro" id="IPR036388">
    <property type="entry name" value="WH-like_DNA-bd_sf"/>
</dbReference>
<dbReference type="Gene3D" id="1.10.10.10">
    <property type="entry name" value="Winged helix-like DNA-binding domain superfamily/Winged helix DNA-binding domain"/>
    <property type="match status" value="1"/>
</dbReference>
<name>A0A2T0WTS6_9RHOB</name>
<evidence type="ECO:0000313" key="2">
    <source>
        <dbReference type="EMBL" id="PRY90103.1"/>
    </source>
</evidence>